<keyword evidence="10" id="KW-1185">Reference proteome</keyword>
<accession>A0A6G1H7A3</accession>
<keyword evidence="3 6" id="KW-0349">Heme</keyword>
<dbReference type="InterPro" id="IPR050121">
    <property type="entry name" value="Cytochrome_P450_monoxygenase"/>
</dbReference>
<dbReference type="EMBL" id="ML977146">
    <property type="protein sequence ID" value="KAF1988942.1"/>
    <property type="molecule type" value="Genomic_DNA"/>
</dbReference>
<reference evidence="9" key="1">
    <citation type="journal article" date="2020" name="Stud. Mycol.">
        <title>101 Dothideomycetes genomes: a test case for predicting lifestyles and emergence of pathogens.</title>
        <authorList>
            <person name="Haridas S."/>
            <person name="Albert R."/>
            <person name="Binder M."/>
            <person name="Bloem J."/>
            <person name="Labutti K."/>
            <person name="Salamov A."/>
            <person name="Andreopoulos B."/>
            <person name="Baker S."/>
            <person name="Barry K."/>
            <person name="Bills G."/>
            <person name="Bluhm B."/>
            <person name="Cannon C."/>
            <person name="Castanera R."/>
            <person name="Culley D."/>
            <person name="Daum C."/>
            <person name="Ezra D."/>
            <person name="Gonzalez J."/>
            <person name="Henrissat B."/>
            <person name="Kuo A."/>
            <person name="Liang C."/>
            <person name="Lipzen A."/>
            <person name="Lutzoni F."/>
            <person name="Magnuson J."/>
            <person name="Mondo S."/>
            <person name="Nolan M."/>
            <person name="Ohm R."/>
            <person name="Pangilinan J."/>
            <person name="Park H.-J."/>
            <person name="Ramirez L."/>
            <person name="Alfaro M."/>
            <person name="Sun H."/>
            <person name="Tritt A."/>
            <person name="Yoshinaga Y."/>
            <person name="Zwiers L.-H."/>
            <person name="Turgeon B."/>
            <person name="Goodwin S."/>
            <person name="Spatafora J."/>
            <person name="Crous P."/>
            <person name="Grigoriev I."/>
        </authorList>
    </citation>
    <scope>NUCLEOTIDE SEQUENCE</scope>
    <source>
        <strain evidence="9">CBS 113979</strain>
    </source>
</reference>
<comment type="similarity">
    <text evidence="2 7">Belongs to the cytochrome P450 family.</text>
</comment>
<evidence type="ECO:0000256" key="1">
    <source>
        <dbReference type="ARBA" id="ARBA00001971"/>
    </source>
</evidence>
<dbReference type="GO" id="GO:0005506">
    <property type="term" value="F:iron ion binding"/>
    <property type="evidence" value="ECO:0007669"/>
    <property type="project" value="InterPro"/>
</dbReference>
<dbReference type="Pfam" id="PF00067">
    <property type="entry name" value="p450"/>
    <property type="match status" value="1"/>
</dbReference>
<dbReference type="PRINTS" id="PR00463">
    <property type="entry name" value="EP450I"/>
</dbReference>
<dbReference type="Proteomes" id="UP000800041">
    <property type="component" value="Unassembled WGS sequence"/>
</dbReference>
<evidence type="ECO:0000313" key="10">
    <source>
        <dbReference type="Proteomes" id="UP000800041"/>
    </source>
</evidence>
<dbReference type="Gene3D" id="1.10.630.10">
    <property type="entry name" value="Cytochrome P450"/>
    <property type="match status" value="1"/>
</dbReference>
<dbReference type="PANTHER" id="PTHR24305">
    <property type="entry name" value="CYTOCHROME P450"/>
    <property type="match status" value="1"/>
</dbReference>
<evidence type="ECO:0000256" key="6">
    <source>
        <dbReference type="PIRSR" id="PIRSR602401-1"/>
    </source>
</evidence>
<evidence type="ECO:0000256" key="8">
    <source>
        <dbReference type="SAM" id="Phobius"/>
    </source>
</evidence>
<dbReference type="GO" id="GO:0004497">
    <property type="term" value="F:monooxygenase activity"/>
    <property type="evidence" value="ECO:0007669"/>
    <property type="project" value="UniProtKB-KW"/>
</dbReference>
<name>A0A6G1H7A3_9PEZI</name>
<protein>
    <submittedName>
        <fullName evidence="9">Cytochrome P450</fullName>
    </submittedName>
</protein>
<dbReference type="InterPro" id="IPR001128">
    <property type="entry name" value="Cyt_P450"/>
</dbReference>
<evidence type="ECO:0000256" key="3">
    <source>
        <dbReference type="ARBA" id="ARBA00022617"/>
    </source>
</evidence>
<dbReference type="InterPro" id="IPR036396">
    <property type="entry name" value="Cyt_P450_sf"/>
</dbReference>
<dbReference type="OrthoDB" id="1470350at2759"/>
<evidence type="ECO:0000256" key="5">
    <source>
        <dbReference type="ARBA" id="ARBA00023004"/>
    </source>
</evidence>
<sequence>MAALISTLKTLSLYSLVVLLIWKILYTVYLVWFHPLSKYPGPKLWATSRLPWHYKLVTGELPRTLHKLHEEYGEVVRTAPDELSFIGAAAQRDIHSTARAKYFQKDKTIYPKRHPTVDGILTANDADHQRHRKTFNPAFSERALREQEPIFKLYTDQLMNLLACNAADSQPVDFVKAFNWTTFDIVGHLTFGEPFGCLQSSSYHPWVAMIFDNIKSGSFIQAVKFYPLAARLLIMCIPKSLLKMRADHEAFTREKVSQRLNTTSSMPDFFSYIKVDDGKESLSRLEIDLDCGTILIAGSETTATTLAGTLYYLCKYPETMKRLCEEVRAAFDEEEQIDSVSVGRLKYLTACIEEGLRMYPSIPSGLARRLEGTDGILVSGYHVPRGTVVSVAQYAAYRSPKNFVNPDTFCPERWMGDEKFQSDQRGVVQSFSLGPRNCIGQAMGYLEMRLILARLIWRLDLEPASGVDNFAPERQKVHFFWAKPALNITVRERRS</sequence>
<keyword evidence="8" id="KW-0472">Membrane</keyword>
<keyword evidence="8" id="KW-1133">Transmembrane helix</keyword>
<dbReference type="InterPro" id="IPR017972">
    <property type="entry name" value="Cyt_P450_CS"/>
</dbReference>
<evidence type="ECO:0000313" key="9">
    <source>
        <dbReference type="EMBL" id="KAF1988942.1"/>
    </source>
</evidence>
<keyword evidence="7" id="KW-0560">Oxidoreductase</keyword>
<evidence type="ECO:0000256" key="4">
    <source>
        <dbReference type="ARBA" id="ARBA00022723"/>
    </source>
</evidence>
<dbReference type="PANTHER" id="PTHR24305:SF210">
    <property type="entry name" value="CYTOCHROME P450 MONOOXYGENASE ASQL-RELATED"/>
    <property type="match status" value="1"/>
</dbReference>
<proteinExistence type="inferred from homology"/>
<keyword evidence="5 6" id="KW-0408">Iron</keyword>
<feature type="binding site" description="axial binding residue" evidence="6">
    <location>
        <position position="438"/>
    </location>
    <ligand>
        <name>heme</name>
        <dbReference type="ChEBI" id="CHEBI:30413"/>
    </ligand>
    <ligandPart>
        <name>Fe</name>
        <dbReference type="ChEBI" id="CHEBI:18248"/>
    </ligandPart>
</feature>
<keyword evidence="7" id="KW-0503">Monooxygenase</keyword>
<dbReference type="AlphaFoldDB" id="A0A6G1H7A3"/>
<organism evidence="9 10">
    <name type="scientific">Aulographum hederae CBS 113979</name>
    <dbReference type="NCBI Taxonomy" id="1176131"/>
    <lineage>
        <taxon>Eukaryota</taxon>
        <taxon>Fungi</taxon>
        <taxon>Dikarya</taxon>
        <taxon>Ascomycota</taxon>
        <taxon>Pezizomycotina</taxon>
        <taxon>Dothideomycetes</taxon>
        <taxon>Pleosporomycetidae</taxon>
        <taxon>Aulographales</taxon>
        <taxon>Aulographaceae</taxon>
    </lineage>
</organism>
<evidence type="ECO:0000256" key="7">
    <source>
        <dbReference type="RuleBase" id="RU000461"/>
    </source>
</evidence>
<dbReference type="CDD" id="cd11058">
    <property type="entry name" value="CYP60B-like"/>
    <property type="match status" value="1"/>
</dbReference>
<dbReference type="PRINTS" id="PR00385">
    <property type="entry name" value="P450"/>
</dbReference>
<keyword evidence="8" id="KW-0812">Transmembrane</keyword>
<evidence type="ECO:0000256" key="2">
    <source>
        <dbReference type="ARBA" id="ARBA00010617"/>
    </source>
</evidence>
<feature type="transmembrane region" description="Helical" evidence="8">
    <location>
        <begin position="12"/>
        <end position="32"/>
    </location>
</feature>
<dbReference type="PROSITE" id="PS00086">
    <property type="entry name" value="CYTOCHROME_P450"/>
    <property type="match status" value="1"/>
</dbReference>
<dbReference type="SUPFAM" id="SSF48264">
    <property type="entry name" value="Cytochrome P450"/>
    <property type="match status" value="1"/>
</dbReference>
<dbReference type="InterPro" id="IPR002401">
    <property type="entry name" value="Cyt_P450_E_grp-I"/>
</dbReference>
<dbReference type="GO" id="GO:0016705">
    <property type="term" value="F:oxidoreductase activity, acting on paired donors, with incorporation or reduction of molecular oxygen"/>
    <property type="evidence" value="ECO:0007669"/>
    <property type="project" value="InterPro"/>
</dbReference>
<comment type="cofactor">
    <cofactor evidence="1 6">
        <name>heme</name>
        <dbReference type="ChEBI" id="CHEBI:30413"/>
    </cofactor>
</comment>
<dbReference type="GO" id="GO:0020037">
    <property type="term" value="F:heme binding"/>
    <property type="evidence" value="ECO:0007669"/>
    <property type="project" value="InterPro"/>
</dbReference>
<gene>
    <name evidence="9" type="ORF">K402DRAFT_411081</name>
</gene>
<keyword evidence="4 6" id="KW-0479">Metal-binding</keyword>